<dbReference type="Proteomes" id="UP001208570">
    <property type="component" value="Unassembled WGS sequence"/>
</dbReference>
<feature type="region of interest" description="Disordered" evidence="1">
    <location>
        <begin position="427"/>
        <end position="483"/>
    </location>
</feature>
<comment type="caution">
    <text evidence="3">The sequence shown here is derived from an EMBL/GenBank/DDBJ whole genome shotgun (WGS) entry which is preliminary data.</text>
</comment>
<evidence type="ECO:0000313" key="4">
    <source>
        <dbReference type="Proteomes" id="UP001208570"/>
    </source>
</evidence>
<feature type="non-terminal residue" evidence="3">
    <location>
        <position position="1"/>
    </location>
</feature>
<dbReference type="EMBL" id="JAODUP010000112">
    <property type="protein sequence ID" value="KAK2161651.1"/>
    <property type="molecule type" value="Genomic_DNA"/>
</dbReference>
<feature type="region of interest" description="Disordered" evidence="1">
    <location>
        <begin position="99"/>
        <end position="130"/>
    </location>
</feature>
<dbReference type="AlphaFoldDB" id="A0AAD9NB31"/>
<feature type="domain" description="Anillin N-terminal" evidence="2">
    <location>
        <begin position="85"/>
        <end position="159"/>
    </location>
</feature>
<accession>A0AAD9NB31</accession>
<evidence type="ECO:0000259" key="2">
    <source>
        <dbReference type="Pfam" id="PF16018"/>
    </source>
</evidence>
<name>A0AAD9NB31_9ANNE</name>
<organism evidence="3 4">
    <name type="scientific">Paralvinella palmiformis</name>
    <dbReference type="NCBI Taxonomy" id="53620"/>
    <lineage>
        <taxon>Eukaryota</taxon>
        <taxon>Metazoa</taxon>
        <taxon>Spiralia</taxon>
        <taxon>Lophotrochozoa</taxon>
        <taxon>Annelida</taxon>
        <taxon>Polychaeta</taxon>
        <taxon>Sedentaria</taxon>
        <taxon>Canalipalpata</taxon>
        <taxon>Terebellida</taxon>
        <taxon>Terebelliformia</taxon>
        <taxon>Alvinellidae</taxon>
        <taxon>Paralvinella</taxon>
    </lineage>
</organism>
<feature type="compositionally biased region" description="Basic and acidic residues" evidence="1">
    <location>
        <begin position="150"/>
        <end position="165"/>
    </location>
</feature>
<reference evidence="3" key="1">
    <citation type="journal article" date="2023" name="Mol. Biol. Evol.">
        <title>Third-Generation Sequencing Reveals the Adaptive Role of the Epigenome in Three Deep-Sea Polychaetes.</title>
        <authorList>
            <person name="Perez M."/>
            <person name="Aroh O."/>
            <person name="Sun Y."/>
            <person name="Lan Y."/>
            <person name="Juniper S.K."/>
            <person name="Young C.R."/>
            <person name="Angers B."/>
            <person name="Qian P.Y."/>
        </authorList>
    </citation>
    <scope>NUCLEOTIDE SEQUENCE</scope>
    <source>
        <strain evidence="3">P08H-3</strain>
    </source>
</reference>
<protein>
    <recommendedName>
        <fullName evidence="2">Anillin N-terminal domain-containing protein</fullName>
    </recommendedName>
</protein>
<feature type="compositionally biased region" description="Polar residues" evidence="1">
    <location>
        <begin position="443"/>
        <end position="452"/>
    </location>
</feature>
<feature type="region of interest" description="Disordered" evidence="1">
    <location>
        <begin position="54"/>
        <end position="82"/>
    </location>
</feature>
<dbReference type="Pfam" id="PF16018">
    <property type="entry name" value="Anillin_N"/>
    <property type="match status" value="1"/>
</dbReference>
<feature type="region of interest" description="Disordered" evidence="1">
    <location>
        <begin position="368"/>
        <end position="401"/>
    </location>
</feature>
<feature type="compositionally biased region" description="Basic and acidic residues" evidence="1">
    <location>
        <begin position="196"/>
        <end position="209"/>
    </location>
</feature>
<evidence type="ECO:0000313" key="3">
    <source>
        <dbReference type="EMBL" id="KAK2161651.1"/>
    </source>
</evidence>
<feature type="compositionally biased region" description="Low complexity" evidence="1">
    <location>
        <begin position="238"/>
        <end position="251"/>
    </location>
</feature>
<proteinExistence type="predicted"/>
<feature type="compositionally biased region" description="Low complexity" evidence="1">
    <location>
        <begin position="170"/>
        <end position="179"/>
    </location>
</feature>
<dbReference type="InterPro" id="IPR031970">
    <property type="entry name" value="Anillin_N"/>
</dbReference>
<gene>
    <name evidence="3" type="ORF">LSH36_112g03054</name>
</gene>
<feature type="compositionally biased region" description="Low complexity" evidence="1">
    <location>
        <begin position="453"/>
        <end position="470"/>
    </location>
</feature>
<feature type="compositionally biased region" description="Basic and acidic residues" evidence="1">
    <location>
        <begin position="58"/>
        <end position="76"/>
    </location>
</feature>
<sequence>NSGAMSSENIDAFAQEYFDRAHKRREILAKKLADTSPRRKRIVALGENQVYNIPSTKTVDDDSPNKRQCTREDLPKADTPAIPSVRSRLNNLVSERKNWDDCPLSADPVPPSSQIAKTPPARDVSPTPVARKMRLAHLAQNISSWEDDPKHVIIKKEEKPKKVWEPPRPTTTSTVTESSPRGRESSRKVHNSAPSKPDRTYEHVLDDRRHKSRSPIKGSQYKPTREEGSRVTSSLTVTLGNGANNTSNNASPVHPLTGGSHSSPTCPKNSCITAPESVSARNASPVKPGIASRLAALQQDANKRRDSFEPSAQPVAARLAGWQERVRRVENEKKTNIRTGIPQQTKSVMQCKATIADDSVPNSVQSTMALTGNRKYKKKSGKVSSPRPSQSKHRSPRLRIPQSLRCRPRRLNLPLRFICTVAPASTDSVTTVGGIPPPPPLPSNNIASPQKQVTVTEPSPPKSTSKTPKPVNEDARKKIRAGE</sequence>
<feature type="compositionally biased region" description="Basic and acidic residues" evidence="1">
    <location>
        <begin position="471"/>
        <end position="483"/>
    </location>
</feature>
<feature type="region of interest" description="Disordered" evidence="1">
    <location>
        <begin position="150"/>
        <end position="267"/>
    </location>
</feature>
<evidence type="ECO:0000256" key="1">
    <source>
        <dbReference type="SAM" id="MobiDB-lite"/>
    </source>
</evidence>
<keyword evidence="4" id="KW-1185">Reference proteome</keyword>